<feature type="compositionally biased region" description="Polar residues" evidence="1">
    <location>
        <begin position="21"/>
        <end position="30"/>
    </location>
</feature>
<reference evidence="2" key="2">
    <citation type="submission" date="2023-04" db="EMBL/GenBank/DDBJ databases">
        <authorList>
            <person name="Bruccoleri R.E."/>
            <person name="Oakeley E.J."/>
            <person name="Faust A.-M."/>
            <person name="Dessus-Babus S."/>
            <person name="Altorfer M."/>
            <person name="Burckhardt D."/>
            <person name="Oertli M."/>
            <person name="Naumann U."/>
            <person name="Petersen F."/>
            <person name="Wong J."/>
        </authorList>
    </citation>
    <scope>NUCLEOTIDE SEQUENCE</scope>
    <source>
        <strain evidence="2">GSM-AAB239-AS_SAM_17_03QT</strain>
        <tissue evidence="2">Leaf</tissue>
    </source>
</reference>
<evidence type="ECO:0000313" key="2">
    <source>
        <dbReference type="EMBL" id="KAJ6822068.1"/>
    </source>
</evidence>
<dbReference type="Pfam" id="PF05142">
    <property type="entry name" value="DUF702"/>
    <property type="match status" value="1"/>
</dbReference>
<dbReference type="PANTHER" id="PTHR35696">
    <property type="entry name" value="ELECTRON CARRIER/IRON ION-BINDING PROTEIN"/>
    <property type="match status" value="1"/>
</dbReference>
<proteinExistence type="predicted"/>
<evidence type="ECO:0000313" key="3">
    <source>
        <dbReference type="Proteomes" id="UP001140949"/>
    </source>
</evidence>
<dbReference type="AlphaFoldDB" id="A0AAX6G164"/>
<feature type="region of interest" description="Disordered" evidence="1">
    <location>
        <begin position="88"/>
        <end position="112"/>
    </location>
</feature>
<feature type="compositionally biased region" description="Polar residues" evidence="1">
    <location>
        <begin position="101"/>
        <end position="112"/>
    </location>
</feature>
<keyword evidence="3" id="KW-1185">Reference proteome</keyword>
<dbReference type="PANTHER" id="PTHR35696:SF1">
    <property type="entry name" value="ELECTRON CARRIER_IRON ION-BINDING PROTEIN"/>
    <property type="match status" value="1"/>
</dbReference>
<evidence type="ECO:0000256" key="1">
    <source>
        <dbReference type="SAM" id="MobiDB-lite"/>
    </source>
</evidence>
<organism evidence="2 3">
    <name type="scientific">Iris pallida</name>
    <name type="common">Sweet iris</name>
    <dbReference type="NCBI Taxonomy" id="29817"/>
    <lineage>
        <taxon>Eukaryota</taxon>
        <taxon>Viridiplantae</taxon>
        <taxon>Streptophyta</taxon>
        <taxon>Embryophyta</taxon>
        <taxon>Tracheophyta</taxon>
        <taxon>Spermatophyta</taxon>
        <taxon>Magnoliopsida</taxon>
        <taxon>Liliopsida</taxon>
        <taxon>Asparagales</taxon>
        <taxon>Iridaceae</taxon>
        <taxon>Iridoideae</taxon>
        <taxon>Irideae</taxon>
        <taxon>Iris</taxon>
    </lineage>
</organism>
<feature type="region of interest" description="Disordered" evidence="1">
    <location>
        <begin position="1"/>
        <end position="30"/>
    </location>
</feature>
<protein>
    <submittedName>
        <fullName evidence="2">Uncharacterized protein</fullName>
    </submittedName>
</protein>
<gene>
    <name evidence="2" type="ORF">M6B38_390130</name>
</gene>
<reference evidence="2" key="1">
    <citation type="journal article" date="2023" name="GigaByte">
        <title>Genome assembly of the bearded iris, Iris pallida Lam.</title>
        <authorList>
            <person name="Bruccoleri R.E."/>
            <person name="Oakeley E.J."/>
            <person name="Faust A.M.E."/>
            <person name="Altorfer M."/>
            <person name="Dessus-Babus S."/>
            <person name="Burckhardt D."/>
            <person name="Oertli M."/>
            <person name="Naumann U."/>
            <person name="Petersen F."/>
            <person name="Wong J."/>
        </authorList>
    </citation>
    <scope>NUCLEOTIDE SEQUENCE</scope>
    <source>
        <strain evidence="2">GSM-AAB239-AS_SAM_17_03QT</strain>
    </source>
</reference>
<dbReference type="EMBL" id="JANAVB010024600">
    <property type="protein sequence ID" value="KAJ6822068.1"/>
    <property type="molecule type" value="Genomic_DNA"/>
</dbReference>
<dbReference type="Proteomes" id="UP001140949">
    <property type="component" value="Unassembled WGS sequence"/>
</dbReference>
<name>A0AAX6G164_IRIPA</name>
<accession>A0AAX6G164</accession>
<comment type="caution">
    <text evidence="2">The sequence shown here is derived from an EMBL/GenBank/DDBJ whole genome shotgun (WGS) entry which is preliminary data.</text>
</comment>
<sequence>MAASSPLPIDNKAADPVVTTPPINGNTTPQRLTIIDPPKQSLRGLNKPKCIKCGNVARSRCPFQSCKNCCAKAQNPCHIHVLKQSSILPDKPPPSAAPLSEQPSPEVTSNGASWRLSSIRQLSTTFANTLRAKKPLTRKDAININKWRFSKLKEHIEGNIESENEAFDRYMWNVSLLEESFSTEGLMSDDPAAAEITSEEKFWKLVDAMKVKLRSNSEKVDSCRKRIRSLVEQQLQNLKERSVIVEDGLPYADEADASKGLKRPRSEGELRAERNAAFSDLVDKLSKARNEDDYKSCLEMKHQLLNQSEAQAADIPSELDAEELPACKHEPDDAPVVSYSLPKLYTVVQIGEEAMAKIDAEFLHADQLAVL</sequence>